<dbReference type="EMBL" id="DSMG01000123">
    <property type="protein sequence ID" value="HDX32327.1"/>
    <property type="molecule type" value="Genomic_DNA"/>
</dbReference>
<dbReference type="InterPro" id="IPR038062">
    <property type="entry name" value="ScdA-like_N_sf"/>
</dbReference>
<dbReference type="InterPro" id="IPR023883">
    <property type="entry name" value="CHP03980_redox-disulphide"/>
</dbReference>
<dbReference type="PANTHER" id="PTHR39341:SF1">
    <property type="entry name" value="DUF1858 DOMAIN-CONTAINING PROTEIN"/>
    <property type="match status" value="1"/>
</dbReference>
<protein>
    <recommendedName>
        <fullName evidence="5">DUF1858 domain-containing protein</fullName>
    </recommendedName>
</protein>
<dbReference type="AlphaFoldDB" id="A0A7C1JU29"/>
<keyword evidence="1" id="KW-0175">Coiled coil</keyword>
<comment type="caution">
    <text evidence="4">The sequence shown here is derived from an EMBL/GenBank/DDBJ whole genome shotgun (WGS) entry which is preliminary data.</text>
</comment>
<evidence type="ECO:0000313" key="4">
    <source>
        <dbReference type="EMBL" id="HDX32507.1"/>
    </source>
</evidence>
<sequence length="161" mass="17959">MATVISIAALFLALLALGYAWKLQRELDVARERLDRYNRTFFKVEESIRTLREEMENATARLRVEMMQRTGVARFTPDMTVREALLLHPQAQQILAGFHLGGCSSCAVEPDETLATLCASRGVDEAELLANLNQLLGAQGEQNGGGQLRRVKVPNVQFEIE</sequence>
<gene>
    <name evidence="2" type="ORF">ENQ20_05680</name>
    <name evidence="3" type="ORF">ENQ20_12705</name>
    <name evidence="4" type="ORF">ENQ20_13620</name>
</gene>
<dbReference type="SUPFAM" id="SSF140683">
    <property type="entry name" value="SP0561-like"/>
    <property type="match status" value="1"/>
</dbReference>
<evidence type="ECO:0000256" key="1">
    <source>
        <dbReference type="SAM" id="Coils"/>
    </source>
</evidence>
<accession>A0A7C1JU29</accession>
<dbReference type="Gene3D" id="1.10.3910.10">
    <property type="entry name" value="SP0561-like"/>
    <property type="match status" value="1"/>
</dbReference>
<feature type="coiled-coil region" evidence="1">
    <location>
        <begin position="20"/>
        <end position="68"/>
    </location>
</feature>
<evidence type="ECO:0008006" key="5">
    <source>
        <dbReference type="Google" id="ProtNLM"/>
    </source>
</evidence>
<name>A0A7C1JU29_9CHLR</name>
<dbReference type="EMBL" id="DSMG01000138">
    <property type="protein sequence ID" value="HDX32507.1"/>
    <property type="molecule type" value="Genomic_DNA"/>
</dbReference>
<dbReference type="PANTHER" id="PTHR39341">
    <property type="entry name" value="BSL7085 PROTEIN"/>
    <property type="match status" value="1"/>
</dbReference>
<evidence type="ECO:0000313" key="2">
    <source>
        <dbReference type="EMBL" id="HDX30969.1"/>
    </source>
</evidence>
<reference evidence="4" key="1">
    <citation type="journal article" date="2020" name="mSystems">
        <title>Genome- and Community-Level Interaction Insights into Carbon Utilization and Element Cycling Functions of Hydrothermarchaeota in Hydrothermal Sediment.</title>
        <authorList>
            <person name="Zhou Z."/>
            <person name="Liu Y."/>
            <person name="Xu W."/>
            <person name="Pan J."/>
            <person name="Luo Z.H."/>
            <person name="Li M."/>
        </authorList>
    </citation>
    <scope>NUCLEOTIDE SEQUENCE [LARGE SCALE GENOMIC DNA]</scope>
    <source>
        <strain evidence="4">SpSt-289</strain>
    </source>
</reference>
<dbReference type="EMBL" id="DSMG01000063">
    <property type="protein sequence ID" value="HDX30969.1"/>
    <property type="molecule type" value="Genomic_DNA"/>
</dbReference>
<evidence type="ECO:0000313" key="3">
    <source>
        <dbReference type="EMBL" id="HDX32327.1"/>
    </source>
</evidence>
<organism evidence="4">
    <name type="scientific">Caldilinea aerophila</name>
    <dbReference type="NCBI Taxonomy" id="133453"/>
    <lineage>
        <taxon>Bacteria</taxon>
        <taxon>Bacillati</taxon>
        <taxon>Chloroflexota</taxon>
        <taxon>Caldilineae</taxon>
        <taxon>Caldilineales</taxon>
        <taxon>Caldilineaceae</taxon>
        <taxon>Caldilinea</taxon>
    </lineage>
</organism>
<proteinExistence type="predicted"/>